<dbReference type="Pfam" id="PF00059">
    <property type="entry name" value="Lectin_C"/>
    <property type="match status" value="1"/>
</dbReference>
<proteinExistence type="predicted"/>
<organism evidence="2 3">
    <name type="scientific">Aromia moschata</name>
    <dbReference type="NCBI Taxonomy" id="1265417"/>
    <lineage>
        <taxon>Eukaryota</taxon>
        <taxon>Metazoa</taxon>
        <taxon>Ecdysozoa</taxon>
        <taxon>Arthropoda</taxon>
        <taxon>Hexapoda</taxon>
        <taxon>Insecta</taxon>
        <taxon>Pterygota</taxon>
        <taxon>Neoptera</taxon>
        <taxon>Endopterygota</taxon>
        <taxon>Coleoptera</taxon>
        <taxon>Polyphaga</taxon>
        <taxon>Cucujiformia</taxon>
        <taxon>Chrysomeloidea</taxon>
        <taxon>Cerambycidae</taxon>
        <taxon>Cerambycinae</taxon>
        <taxon>Callichromatini</taxon>
        <taxon>Aromia</taxon>
    </lineage>
</organism>
<dbReference type="PROSITE" id="PS50041">
    <property type="entry name" value="C_TYPE_LECTIN_2"/>
    <property type="match status" value="1"/>
</dbReference>
<dbReference type="InterPro" id="IPR001304">
    <property type="entry name" value="C-type_lectin-like"/>
</dbReference>
<dbReference type="InterPro" id="IPR016187">
    <property type="entry name" value="CTDL_fold"/>
</dbReference>
<dbReference type="EMBL" id="JAPWTK010000422">
    <property type="protein sequence ID" value="KAJ8940565.1"/>
    <property type="molecule type" value="Genomic_DNA"/>
</dbReference>
<protein>
    <recommendedName>
        <fullName evidence="1">C-type lectin domain-containing protein</fullName>
    </recommendedName>
</protein>
<gene>
    <name evidence="2" type="ORF">NQ318_012964</name>
</gene>
<dbReference type="Proteomes" id="UP001162162">
    <property type="component" value="Unassembled WGS sequence"/>
</dbReference>
<keyword evidence="3" id="KW-1185">Reference proteome</keyword>
<name>A0AAV8XQN4_9CUCU</name>
<reference evidence="2" key="1">
    <citation type="journal article" date="2023" name="Insect Mol. Biol.">
        <title>Genome sequencing provides insights into the evolution of gene families encoding plant cell wall-degrading enzymes in longhorned beetles.</title>
        <authorList>
            <person name="Shin N.R."/>
            <person name="Okamura Y."/>
            <person name="Kirsch R."/>
            <person name="Pauchet Y."/>
        </authorList>
    </citation>
    <scope>NUCLEOTIDE SEQUENCE</scope>
    <source>
        <strain evidence="2">AMC_N1</strain>
    </source>
</reference>
<evidence type="ECO:0000313" key="2">
    <source>
        <dbReference type="EMBL" id="KAJ8940565.1"/>
    </source>
</evidence>
<feature type="domain" description="C-type lectin" evidence="1">
    <location>
        <begin position="18"/>
        <end position="105"/>
    </location>
</feature>
<sequence>MELNKNINKHINTYLQSNFFRAMQYCRQQGMHLVSISNHAEQDRLGKFAAEIGARNGRFWTSGTNFIEDNQFVWMSTGNNIIYGHWDSNQPSLKVLPALQSTAWKLELARPPKTAEWGPLPSH</sequence>
<dbReference type="AlphaFoldDB" id="A0AAV8XQN4"/>
<dbReference type="SUPFAM" id="SSF56436">
    <property type="entry name" value="C-type lectin-like"/>
    <property type="match status" value="1"/>
</dbReference>
<dbReference type="CDD" id="cd00037">
    <property type="entry name" value="CLECT"/>
    <property type="match status" value="1"/>
</dbReference>
<accession>A0AAV8XQN4</accession>
<dbReference type="InterPro" id="IPR016186">
    <property type="entry name" value="C-type_lectin-like/link_sf"/>
</dbReference>
<dbReference type="Gene3D" id="3.10.100.10">
    <property type="entry name" value="Mannose-Binding Protein A, subunit A"/>
    <property type="match status" value="1"/>
</dbReference>
<evidence type="ECO:0000259" key="1">
    <source>
        <dbReference type="PROSITE" id="PS50041"/>
    </source>
</evidence>
<comment type="caution">
    <text evidence="2">The sequence shown here is derived from an EMBL/GenBank/DDBJ whole genome shotgun (WGS) entry which is preliminary data.</text>
</comment>
<evidence type="ECO:0000313" key="3">
    <source>
        <dbReference type="Proteomes" id="UP001162162"/>
    </source>
</evidence>